<reference evidence="2" key="2">
    <citation type="submission" date="2023-06" db="EMBL/GenBank/DDBJ databases">
        <authorList>
            <consortium name="Lawrence Berkeley National Laboratory"/>
            <person name="Haridas S."/>
            <person name="Hensen N."/>
            <person name="Bonometti L."/>
            <person name="Westerberg I."/>
            <person name="Brannstrom I.O."/>
            <person name="Guillou S."/>
            <person name="Cros-Aarteil S."/>
            <person name="Calhoun S."/>
            <person name="Kuo A."/>
            <person name="Mondo S."/>
            <person name="Pangilinan J."/>
            <person name="Riley R."/>
            <person name="LaButti K."/>
            <person name="Andreopoulos B."/>
            <person name="Lipzen A."/>
            <person name="Chen C."/>
            <person name="Yanf M."/>
            <person name="Daum C."/>
            <person name="Ng V."/>
            <person name="Clum A."/>
            <person name="Steindorff A."/>
            <person name="Ohm R."/>
            <person name="Martin F."/>
            <person name="Silar P."/>
            <person name="Natvig D."/>
            <person name="Lalanne C."/>
            <person name="Gautier V."/>
            <person name="Ament-velasquez S.L."/>
            <person name="Kruys A."/>
            <person name="Hutchinson M.I."/>
            <person name="Powell A.J."/>
            <person name="Barry K."/>
            <person name="Miller A.N."/>
            <person name="Grigoriev I.V."/>
            <person name="Debuchy R."/>
            <person name="Gladieux P."/>
            <person name="Thoren M.H."/>
            <person name="Johannesson H."/>
        </authorList>
    </citation>
    <scope>NUCLEOTIDE SEQUENCE</scope>
    <source>
        <strain evidence="2">CBS 232.78</strain>
    </source>
</reference>
<comment type="caution">
    <text evidence="2">The sequence shown here is derived from an EMBL/GenBank/DDBJ whole genome shotgun (WGS) entry which is preliminary data.</text>
</comment>
<feature type="region of interest" description="Disordered" evidence="1">
    <location>
        <begin position="419"/>
        <end position="484"/>
    </location>
</feature>
<evidence type="ECO:0000313" key="3">
    <source>
        <dbReference type="Proteomes" id="UP001285441"/>
    </source>
</evidence>
<gene>
    <name evidence="2" type="ORF">B0H63DRAFT_526210</name>
</gene>
<evidence type="ECO:0000313" key="2">
    <source>
        <dbReference type="EMBL" id="KAK3374916.1"/>
    </source>
</evidence>
<sequence length="484" mass="54489">MPSDGESHNPFVRFKKHVDQRVAAGLHNLLGLPSVVSRNFPLGDITEDRESKLSVRTMEEPPFPPPRLQDEKWLQDRPVTEIAAATRGSRIEHFLDSLRGASNGPHDAAWRLFFTRSAYSPMYLDAELGWKPTPNGLPADIDPSQFGWVEAFEDLLAASSAKPMDPLRHRLRQKTAMGYLPAKMQADPVQCFYMRLRGQGLDEVYFPVNEPRFAYRSPQTIEEWAVVRKREMDMLATTRPERDGDDDVSPPLRRALGHDDEQTAKEPARNALGVGETTPPARFPDRIKPDKEGEDNQPFSELGKIVNALAKALEDEFKAFRGGADTSVSGRDVSTDDEGVDQTEQDLYSVIRSAFHDSERSLSNFLKSFSEGKRVEQQQPKHYQGPGQQTDIVKDARGWTKSVTKSEFIDENGGLHVKTETVHKDADGREVGRESSYSFQQTSQSHYNGNTRGGKSVRESDDTGKREDDDGAKPEEKARGWFWK</sequence>
<name>A0AAE0KE89_9PEZI</name>
<feature type="compositionally biased region" description="Basic and acidic residues" evidence="1">
    <location>
        <begin position="256"/>
        <end position="268"/>
    </location>
</feature>
<feature type="region of interest" description="Disordered" evidence="1">
    <location>
        <begin position="237"/>
        <end position="300"/>
    </location>
</feature>
<accession>A0AAE0KE89</accession>
<reference evidence="2" key="1">
    <citation type="journal article" date="2023" name="Mol. Phylogenet. Evol.">
        <title>Genome-scale phylogeny and comparative genomics of the fungal order Sordariales.</title>
        <authorList>
            <person name="Hensen N."/>
            <person name="Bonometti L."/>
            <person name="Westerberg I."/>
            <person name="Brannstrom I.O."/>
            <person name="Guillou S."/>
            <person name="Cros-Aarteil S."/>
            <person name="Calhoun S."/>
            <person name="Haridas S."/>
            <person name="Kuo A."/>
            <person name="Mondo S."/>
            <person name="Pangilinan J."/>
            <person name="Riley R."/>
            <person name="LaButti K."/>
            <person name="Andreopoulos B."/>
            <person name="Lipzen A."/>
            <person name="Chen C."/>
            <person name="Yan M."/>
            <person name="Daum C."/>
            <person name="Ng V."/>
            <person name="Clum A."/>
            <person name="Steindorff A."/>
            <person name="Ohm R.A."/>
            <person name="Martin F."/>
            <person name="Silar P."/>
            <person name="Natvig D.O."/>
            <person name="Lalanne C."/>
            <person name="Gautier V."/>
            <person name="Ament-Velasquez S.L."/>
            <person name="Kruys A."/>
            <person name="Hutchinson M.I."/>
            <person name="Powell A.J."/>
            <person name="Barry K."/>
            <person name="Miller A.N."/>
            <person name="Grigoriev I.V."/>
            <person name="Debuchy R."/>
            <person name="Gladieux P."/>
            <person name="Hiltunen Thoren M."/>
            <person name="Johannesson H."/>
        </authorList>
    </citation>
    <scope>NUCLEOTIDE SEQUENCE</scope>
    <source>
        <strain evidence="2">CBS 232.78</strain>
    </source>
</reference>
<dbReference type="EMBL" id="JAULSW010000007">
    <property type="protein sequence ID" value="KAK3374916.1"/>
    <property type="molecule type" value="Genomic_DNA"/>
</dbReference>
<feature type="compositionally biased region" description="Basic and acidic residues" evidence="1">
    <location>
        <begin position="456"/>
        <end position="484"/>
    </location>
</feature>
<organism evidence="2 3">
    <name type="scientific">Podospora didyma</name>
    <dbReference type="NCBI Taxonomy" id="330526"/>
    <lineage>
        <taxon>Eukaryota</taxon>
        <taxon>Fungi</taxon>
        <taxon>Dikarya</taxon>
        <taxon>Ascomycota</taxon>
        <taxon>Pezizomycotina</taxon>
        <taxon>Sordariomycetes</taxon>
        <taxon>Sordariomycetidae</taxon>
        <taxon>Sordariales</taxon>
        <taxon>Podosporaceae</taxon>
        <taxon>Podospora</taxon>
    </lineage>
</organism>
<feature type="compositionally biased region" description="Polar residues" evidence="1">
    <location>
        <begin position="377"/>
        <end position="391"/>
    </location>
</feature>
<dbReference type="Proteomes" id="UP001285441">
    <property type="component" value="Unassembled WGS sequence"/>
</dbReference>
<evidence type="ECO:0000256" key="1">
    <source>
        <dbReference type="SAM" id="MobiDB-lite"/>
    </source>
</evidence>
<keyword evidence="3" id="KW-1185">Reference proteome</keyword>
<proteinExistence type="predicted"/>
<dbReference type="AlphaFoldDB" id="A0AAE0KE89"/>
<feature type="region of interest" description="Disordered" evidence="1">
    <location>
        <begin position="372"/>
        <end position="393"/>
    </location>
</feature>
<feature type="compositionally biased region" description="Polar residues" evidence="1">
    <location>
        <begin position="435"/>
        <end position="450"/>
    </location>
</feature>
<protein>
    <submittedName>
        <fullName evidence="2">Uncharacterized protein</fullName>
    </submittedName>
</protein>
<feature type="compositionally biased region" description="Basic and acidic residues" evidence="1">
    <location>
        <begin position="419"/>
        <end position="433"/>
    </location>
</feature>